<sequence length="98" mass="10948">MAKAPLKYQLINPLKIKSEQSDLDFTAARSMAEEKVKSLCPDPKLVSWYDATTGESHPKAECAGSGKPGWLNYAESCRCDTTVDINDEQYVFIYLTQP</sequence>
<reference evidence="2 3" key="1">
    <citation type="submission" date="2019-11" db="EMBL/GenBank/DDBJ databases">
        <title>Comparative genomics of hydrocarbon-degrading Desulfosarcina strains.</title>
        <authorList>
            <person name="Watanabe M."/>
            <person name="Kojima H."/>
            <person name="Fukui M."/>
        </authorList>
    </citation>
    <scope>NUCLEOTIDE SEQUENCE [LARGE SCALE GENOMIC DNA]</scope>
    <source>
        <strain evidence="2 3">PP31</strain>
    </source>
</reference>
<dbReference type="Pfam" id="PF18505">
    <property type="entry name" value="DUF5619"/>
    <property type="match status" value="1"/>
</dbReference>
<proteinExistence type="predicted"/>
<dbReference type="OrthoDB" id="5518218at2"/>
<gene>
    <name evidence="2" type="ORF">DSCW_02780</name>
</gene>
<dbReference type="Proteomes" id="UP000427769">
    <property type="component" value="Chromosome"/>
</dbReference>
<dbReference type="AlphaFoldDB" id="A0A5K7Z0B0"/>
<keyword evidence="3" id="KW-1185">Reference proteome</keyword>
<dbReference type="Gene3D" id="3.30.1490.340">
    <property type="match status" value="1"/>
</dbReference>
<protein>
    <recommendedName>
        <fullName evidence="1">DUF5619 domain-containing protein</fullName>
    </recommendedName>
</protein>
<dbReference type="EMBL" id="AP021875">
    <property type="protein sequence ID" value="BBO72861.1"/>
    <property type="molecule type" value="Genomic_DNA"/>
</dbReference>
<accession>A0A5K7Z0B0</accession>
<feature type="domain" description="DUF5619" evidence="1">
    <location>
        <begin position="12"/>
        <end position="94"/>
    </location>
</feature>
<dbReference type="KEGG" id="dwd:DSCW_02780"/>
<evidence type="ECO:0000313" key="2">
    <source>
        <dbReference type="EMBL" id="BBO72861.1"/>
    </source>
</evidence>
<evidence type="ECO:0000313" key="3">
    <source>
        <dbReference type="Proteomes" id="UP000427769"/>
    </source>
</evidence>
<dbReference type="InterPro" id="IPR041145">
    <property type="entry name" value="DUF5619"/>
</dbReference>
<organism evidence="2 3">
    <name type="scientific">Desulfosarcina widdelii</name>
    <dbReference type="NCBI Taxonomy" id="947919"/>
    <lineage>
        <taxon>Bacteria</taxon>
        <taxon>Pseudomonadati</taxon>
        <taxon>Thermodesulfobacteriota</taxon>
        <taxon>Desulfobacteria</taxon>
        <taxon>Desulfobacterales</taxon>
        <taxon>Desulfosarcinaceae</taxon>
        <taxon>Desulfosarcina</taxon>
    </lineage>
</organism>
<evidence type="ECO:0000259" key="1">
    <source>
        <dbReference type="Pfam" id="PF18505"/>
    </source>
</evidence>
<name>A0A5K7Z0B0_9BACT</name>
<dbReference type="RefSeq" id="WP_155302026.1">
    <property type="nucleotide sequence ID" value="NZ_AP021875.1"/>
</dbReference>